<comment type="caution">
    <text evidence="1">The sequence shown here is derived from an EMBL/GenBank/DDBJ whole genome shotgun (WGS) entry which is preliminary data.</text>
</comment>
<reference evidence="1 2" key="1">
    <citation type="submission" date="2019-10" db="EMBL/GenBank/DDBJ databases">
        <title>Assembly and Annotation for the nematode Trichostrongylus colubriformis.</title>
        <authorList>
            <person name="Martin J."/>
        </authorList>
    </citation>
    <scope>NUCLEOTIDE SEQUENCE [LARGE SCALE GENOMIC DNA]</scope>
    <source>
        <strain evidence="1">G859</strain>
        <tissue evidence="1">Whole worm</tissue>
    </source>
</reference>
<protein>
    <submittedName>
        <fullName evidence="1">Uncharacterized protein</fullName>
    </submittedName>
</protein>
<dbReference type="Proteomes" id="UP001331761">
    <property type="component" value="Unassembled WGS sequence"/>
</dbReference>
<accession>A0AAN8ITQ5</accession>
<proteinExistence type="predicted"/>
<gene>
    <name evidence="1" type="ORF">GCK32_022042</name>
</gene>
<evidence type="ECO:0000313" key="2">
    <source>
        <dbReference type="Proteomes" id="UP001331761"/>
    </source>
</evidence>
<dbReference type="EMBL" id="WIXE01006530">
    <property type="protein sequence ID" value="KAK5981212.1"/>
    <property type="molecule type" value="Genomic_DNA"/>
</dbReference>
<feature type="non-terminal residue" evidence="1">
    <location>
        <position position="51"/>
    </location>
</feature>
<evidence type="ECO:0000313" key="1">
    <source>
        <dbReference type="EMBL" id="KAK5981212.1"/>
    </source>
</evidence>
<organism evidence="1 2">
    <name type="scientific">Trichostrongylus colubriformis</name>
    <name type="common">Black scour worm</name>
    <dbReference type="NCBI Taxonomy" id="6319"/>
    <lineage>
        <taxon>Eukaryota</taxon>
        <taxon>Metazoa</taxon>
        <taxon>Ecdysozoa</taxon>
        <taxon>Nematoda</taxon>
        <taxon>Chromadorea</taxon>
        <taxon>Rhabditida</taxon>
        <taxon>Rhabditina</taxon>
        <taxon>Rhabditomorpha</taxon>
        <taxon>Strongyloidea</taxon>
        <taxon>Trichostrongylidae</taxon>
        <taxon>Trichostrongylus</taxon>
    </lineage>
</organism>
<dbReference type="AlphaFoldDB" id="A0AAN8ITQ5"/>
<sequence>MPVTPQSSMGGQKRANDMAKLKVPHEGEKGHLGAAIQSEQEFSQLYQIFAE</sequence>
<name>A0AAN8ITQ5_TRICO</name>
<keyword evidence="2" id="KW-1185">Reference proteome</keyword>